<dbReference type="InterPro" id="IPR029072">
    <property type="entry name" value="YebC-like"/>
</dbReference>
<evidence type="ECO:0000313" key="10">
    <source>
        <dbReference type="Proteomes" id="UP000034607"/>
    </source>
</evidence>
<comment type="similarity">
    <text evidence="1 6">Belongs to the TACO1 family.</text>
</comment>
<organism evidence="9 10">
    <name type="scientific">Candidatus Amesbacteria bacterium GW2011_GWA2_47_11</name>
    <dbReference type="NCBI Taxonomy" id="1618357"/>
    <lineage>
        <taxon>Bacteria</taxon>
        <taxon>Candidatus Amesiibacteriota</taxon>
    </lineage>
</organism>
<dbReference type="InterPro" id="IPR049083">
    <property type="entry name" value="TACO1_YebC_N"/>
</dbReference>
<dbReference type="GO" id="GO:0006355">
    <property type="term" value="P:regulation of DNA-templated transcription"/>
    <property type="evidence" value="ECO:0007669"/>
    <property type="project" value="UniProtKB-UniRule"/>
</dbReference>
<dbReference type="HAMAP" id="MF_00693">
    <property type="entry name" value="Transcrip_reg_TACO1"/>
    <property type="match status" value="1"/>
</dbReference>
<dbReference type="Gene3D" id="3.30.70.980">
    <property type="match status" value="2"/>
</dbReference>
<evidence type="ECO:0000259" key="7">
    <source>
        <dbReference type="Pfam" id="PF01709"/>
    </source>
</evidence>
<dbReference type="EMBL" id="LCNM01000014">
    <property type="protein sequence ID" value="KKU55963.1"/>
    <property type="molecule type" value="Genomic_DNA"/>
</dbReference>
<dbReference type="PANTHER" id="PTHR12532">
    <property type="entry name" value="TRANSLATIONAL ACTIVATOR OF CYTOCHROME C OXIDASE 1"/>
    <property type="match status" value="1"/>
</dbReference>
<dbReference type="InterPro" id="IPR048300">
    <property type="entry name" value="TACO1_YebC-like_2nd/3rd_dom"/>
</dbReference>
<evidence type="ECO:0000256" key="5">
    <source>
        <dbReference type="ARBA" id="ARBA00023163"/>
    </source>
</evidence>
<keyword evidence="5 6" id="KW-0804">Transcription</keyword>
<dbReference type="NCBIfam" id="NF009044">
    <property type="entry name" value="PRK12378.1"/>
    <property type="match status" value="1"/>
</dbReference>
<evidence type="ECO:0000256" key="6">
    <source>
        <dbReference type="HAMAP-Rule" id="MF_00693"/>
    </source>
</evidence>
<dbReference type="SUPFAM" id="SSF75625">
    <property type="entry name" value="YebC-like"/>
    <property type="match status" value="1"/>
</dbReference>
<dbReference type="NCBIfam" id="NF001030">
    <property type="entry name" value="PRK00110.1"/>
    <property type="match status" value="1"/>
</dbReference>
<sequence>MSGHSKWSTIKRQKEVKDAKKGAIFTKLATAITVAVRQSGGVADPDQNFRLRLAVEKARQFNMPKDNISRAIDKGTGTGGGERMSEAVFEGFLPGGAAVIIETVTDNKLRTAQEIKTLLDKGGGSLGSSGAVGYLFNQLGELKVKVRDTSLKSMDEQELEMIDLGIEDVEVVEDGFLIYCEPKKTFEIKQRLEDLGYEVESADLVMKPFVPLDLPQEERQKADRLVEKLWELGDMTNVWCNYLIKAD</sequence>
<dbReference type="FunFam" id="1.10.10.200:FF:000002">
    <property type="entry name" value="Probable transcriptional regulatory protein CLM62_37755"/>
    <property type="match status" value="1"/>
</dbReference>
<evidence type="ECO:0000256" key="2">
    <source>
        <dbReference type="ARBA" id="ARBA00022490"/>
    </source>
</evidence>
<evidence type="ECO:0000313" key="9">
    <source>
        <dbReference type="EMBL" id="KKU55963.1"/>
    </source>
</evidence>
<name>A0A0G1TP72_9BACT</name>
<feature type="domain" description="TACO1/YebC-like second and third" evidence="7">
    <location>
        <begin position="85"/>
        <end position="242"/>
    </location>
</feature>
<evidence type="ECO:0000256" key="3">
    <source>
        <dbReference type="ARBA" id="ARBA00023015"/>
    </source>
</evidence>
<comment type="subcellular location">
    <subcellularLocation>
        <location evidence="6">Cytoplasm</location>
    </subcellularLocation>
</comment>
<reference evidence="9 10" key="1">
    <citation type="journal article" date="2015" name="Nature">
        <title>rRNA introns, odd ribosomes, and small enigmatic genomes across a large radiation of phyla.</title>
        <authorList>
            <person name="Brown C.T."/>
            <person name="Hug L.A."/>
            <person name="Thomas B.C."/>
            <person name="Sharon I."/>
            <person name="Castelle C.J."/>
            <person name="Singh A."/>
            <person name="Wilkins M.J."/>
            <person name="Williams K.H."/>
            <person name="Banfield J.F."/>
        </authorList>
    </citation>
    <scope>NUCLEOTIDE SEQUENCE [LARGE SCALE GENOMIC DNA]</scope>
</reference>
<dbReference type="Proteomes" id="UP000034607">
    <property type="component" value="Unassembled WGS sequence"/>
</dbReference>
<comment type="caution">
    <text evidence="9">The sequence shown here is derived from an EMBL/GenBank/DDBJ whole genome shotgun (WGS) entry which is preliminary data.</text>
</comment>
<dbReference type="AlphaFoldDB" id="A0A0G1TP72"/>
<evidence type="ECO:0000259" key="8">
    <source>
        <dbReference type="Pfam" id="PF20772"/>
    </source>
</evidence>
<keyword evidence="3 6" id="KW-0805">Transcription regulation</keyword>
<dbReference type="GO" id="GO:0003677">
    <property type="term" value="F:DNA binding"/>
    <property type="evidence" value="ECO:0007669"/>
    <property type="project" value="UniProtKB-UniRule"/>
</dbReference>
<evidence type="ECO:0000256" key="1">
    <source>
        <dbReference type="ARBA" id="ARBA00008724"/>
    </source>
</evidence>
<keyword evidence="4 6" id="KW-0238">DNA-binding</keyword>
<dbReference type="Gene3D" id="1.10.10.200">
    <property type="match status" value="1"/>
</dbReference>
<evidence type="ECO:0000256" key="4">
    <source>
        <dbReference type="ARBA" id="ARBA00023125"/>
    </source>
</evidence>
<feature type="domain" description="TACO1/YebC-like N-terminal" evidence="8">
    <location>
        <begin position="5"/>
        <end position="77"/>
    </location>
</feature>
<dbReference type="Pfam" id="PF01709">
    <property type="entry name" value="Transcrip_reg"/>
    <property type="match status" value="1"/>
</dbReference>
<dbReference type="InterPro" id="IPR002876">
    <property type="entry name" value="Transcrip_reg_TACO1-like"/>
</dbReference>
<dbReference type="Pfam" id="PF20772">
    <property type="entry name" value="TACO1_YebC_N"/>
    <property type="match status" value="1"/>
</dbReference>
<keyword evidence="2 6" id="KW-0963">Cytoplasm</keyword>
<dbReference type="NCBIfam" id="TIGR01033">
    <property type="entry name" value="YebC/PmpR family DNA-binding transcriptional regulator"/>
    <property type="match status" value="1"/>
</dbReference>
<dbReference type="InterPro" id="IPR026564">
    <property type="entry name" value="Transcrip_reg_TACO1-like_dom3"/>
</dbReference>
<gene>
    <name evidence="9" type="ORF">UX78_C0014G0016</name>
</gene>
<dbReference type="InterPro" id="IPR017856">
    <property type="entry name" value="Integrase-like_N"/>
</dbReference>
<protein>
    <recommendedName>
        <fullName evidence="6">Probable transcriptional regulatory protein UX78_C0014G0016</fullName>
    </recommendedName>
</protein>
<dbReference type="GO" id="GO:0005829">
    <property type="term" value="C:cytosol"/>
    <property type="evidence" value="ECO:0007669"/>
    <property type="project" value="TreeGrafter"/>
</dbReference>
<dbReference type="PANTHER" id="PTHR12532:SF6">
    <property type="entry name" value="TRANSCRIPTIONAL REGULATORY PROTEIN YEBC-RELATED"/>
    <property type="match status" value="1"/>
</dbReference>
<accession>A0A0G1TP72</accession>
<proteinExistence type="inferred from homology"/>